<dbReference type="AlphaFoldDB" id="A0AAI9K2V6"/>
<evidence type="ECO:0000256" key="2">
    <source>
        <dbReference type="ARBA" id="ARBA00007225"/>
    </source>
</evidence>
<dbReference type="InterPro" id="IPR047804">
    <property type="entry name" value="C69_dipept_A-like"/>
</dbReference>
<dbReference type="PANTHER" id="PTHR12994">
    <property type="entry name" value="SECERNIN"/>
    <property type="match status" value="1"/>
</dbReference>
<dbReference type="GO" id="GO:0016805">
    <property type="term" value="F:dipeptidase activity"/>
    <property type="evidence" value="ECO:0007669"/>
    <property type="project" value="UniProtKB-KW"/>
</dbReference>
<dbReference type="InterPro" id="IPR005322">
    <property type="entry name" value="Peptidase_C69"/>
</dbReference>
<evidence type="ECO:0000256" key="4">
    <source>
        <dbReference type="ARBA" id="ARBA00022801"/>
    </source>
</evidence>
<comment type="catalytic activity">
    <reaction evidence="1">
        <text>an L-aminoacyl-L-amino acid + H2O = 2 an L-alpha-amino acid</text>
        <dbReference type="Rhea" id="RHEA:48940"/>
        <dbReference type="ChEBI" id="CHEBI:15377"/>
        <dbReference type="ChEBI" id="CHEBI:59869"/>
        <dbReference type="ChEBI" id="CHEBI:77460"/>
        <dbReference type="EC" id="3.4.13.19"/>
    </reaction>
</comment>
<gene>
    <name evidence="7" type="primary">pepD</name>
    <name evidence="7" type="ORF">COEU31_17950</name>
</gene>
<dbReference type="Pfam" id="PF03577">
    <property type="entry name" value="Peptidase_C69"/>
    <property type="match status" value="1"/>
</dbReference>
<dbReference type="Gene3D" id="3.60.60.10">
    <property type="entry name" value="Penicillin V Acylase, Chain A"/>
    <property type="match status" value="1"/>
</dbReference>
<protein>
    <recommendedName>
        <fullName evidence="6">Dipeptidase</fullName>
        <ecNumber evidence="6">3.4.-.-</ecNumber>
    </recommendedName>
</protein>
<dbReference type="Proteomes" id="UP000660047">
    <property type="component" value="Unassembled WGS sequence"/>
</dbReference>
<evidence type="ECO:0000256" key="1">
    <source>
        <dbReference type="ARBA" id="ARBA00001670"/>
    </source>
</evidence>
<evidence type="ECO:0000256" key="3">
    <source>
        <dbReference type="ARBA" id="ARBA00022670"/>
    </source>
</evidence>
<keyword evidence="5 6" id="KW-0224">Dipeptidase</keyword>
<sequence length="505" mass="56928">MPCTTILVGKNASYDGSTIIARNDDSGAGSYTPKKYVVVKPEEQPRIYKSEISHVEIELPDDPMRYTCVPNALAGEGIWAASGVNSANVAMTATETITSNPRVLGADPLVCYEPAEGDKPEKAGGIGEEDIVSITLPYIKSAREGVKRLGSLLERYGTYEMNGIAFQDVDEIWWLETIGGHHWIARKVPDDVYVVMPNQFGMDEFDLTDALGAQNEFMCSADLPEFIEKYHLNVDNMERVMLQNITETERNNIICPRDIFGSHDDADHVYNTPRAWFMERTLNPNSAVWDGPDADFTPVSDDIPWCMIPEKKITMEDVKYVLSSHYQGTPYDPYGNYGDKKMRGAYRSIGVNRTDFMSAIQMRPYVGEDICAVQWIAFASNAFNVMVPFYANVDTTPEYLANTGADASTDNFYWTSRMIAAMADASYAKSVFHIERYEEKVMSKAHEIIYRYDDIMNEQPLGEKLRQQANQETTDMVRREANATLGRVLYELSNQMKNSYSRSDA</sequence>
<dbReference type="PANTHER" id="PTHR12994:SF17">
    <property type="entry name" value="LD30995P"/>
    <property type="match status" value="1"/>
</dbReference>
<evidence type="ECO:0000256" key="6">
    <source>
        <dbReference type="RuleBase" id="RU364089"/>
    </source>
</evidence>
<keyword evidence="4 6" id="KW-0378">Hydrolase</keyword>
<dbReference type="EMBL" id="BLYL01000010">
    <property type="protein sequence ID" value="GFO94749.1"/>
    <property type="molecule type" value="Genomic_DNA"/>
</dbReference>
<evidence type="ECO:0000313" key="8">
    <source>
        <dbReference type="Proteomes" id="UP000660047"/>
    </source>
</evidence>
<evidence type="ECO:0000313" key="7">
    <source>
        <dbReference type="EMBL" id="GFO94749.1"/>
    </source>
</evidence>
<dbReference type="RefSeq" id="WP_055223550.1">
    <property type="nucleotide sequence ID" value="NZ_BLYL01000010.1"/>
</dbReference>
<dbReference type="NCBIfam" id="NF033678">
    <property type="entry name" value="C69_fam_dipept"/>
    <property type="match status" value="1"/>
</dbReference>
<evidence type="ECO:0000256" key="5">
    <source>
        <dbReference type="ARBA" id="ARBA00022997"/>
    </source>
</evidence>
<comment type="caution">
    <text evidence="7">The sequence shown here is derived from an EMBL/GenBank/DDBJ whole genome shotgun (WGS) entry which is preliminary data.</text>
</comment>
<dbReference type="GO" id="GO:0070004">
    <property type="term" value="F:cysteine-type exopeptidase activity"/>
    <property type="evidence" value="ECO:0007669"/>
    <property type="project" value="InterPro"/>
</dbReference>
<proteinExistence type="inferred from homology"/>
<name>A0AAI9K2V6_9FIRM</name>
<dbReference type="EC" id="3.4.-.-" evidence="6"/>
<organism evidence="7 8">
    <name type="scientific">Coprococcus eutactus</name>
    <dbReference type="NCBI Taxonomy" id="33043"/>
    <lineage>
        <taxon>Bacteria</taxon>
        <taxon>Bacillati</taxon>
        <taxon>Bacillota</taxon>
        <taxon>Clostridia</taxon>
        <taxon>Lachnospirales</taxon>
        <taxon>Lachnospiraceae</taxon>
        <taxon>Coprococcus</taxon>
    </lineage>
</organism>
<dbReference type="GO" id="GO:0006508">
    <property type="term" value="P:proteolysis"/>
    <property type="evidence" value="ECO:0007669"/>
    <property type="project" value="UniProtKB-KW"/>
</dbReference>
<accession>A0AAI9K2V6</accession>
<reference evidence="7" key="1">
    <citation type="submission" date="2020-06" db="EMBL/GenBank/DDBJ databases">
        <title>Characterization of fructooligosaccharide metabolism and fructooligosaccharide-degrading enzymes in human commensal butyrate producers.</title>
        <authorList>
            <person name="Tanno H."/>
            <person name="Fujii T."/>
            <person name="Hirano K."/>
            <person name="Maeno S."/>
            <person name="Tonozuka T."/>
            <person name="Sakamoto M."/>
            <person name="Ohkuma M."/>
            <person name="Tochio T."/>
            <person name="Endo A."/>
        </authorList>
    </citation>
    <scope>NUCLEOTIDE SEQUENCE</scope>
    <source>
        <strain evidence="7">JCM 31265</strain>
    </source>
</reference>
<keyword evidence="3 6" id="KW-0645">Protease</keyword>
<comment type="similarity">
    <text evidence="2 6">Belongs to the peptidase C69 family.</text>
</comment>